<evidence type="ECO:0000313" key="4">
    <source>
        <dbReference type="Proteomes" id="UP001501736"/>
    </source>
</evidence>
<dbReference type="InterPro" id="IPR050272">
    <property type="entry name" value="Isochorismatase-like_hydrls"/>
</dbReference>
<evidence type="ECO:0000313" key="3">
    <source>
        <dbReference type="EMBL" id="GAA3281382.1"/>
    </source>
</evidence>
<feature type="domain" description="Isochorismatase-like" evidence="2">
    <location>
        <begin position="7"/>
        <end position="156"/>
    </location>
</feature>
<dbReference type="PANTHER" id="PTHR43540:SF6">
    <property type="entry name" value="ISOCHORISMATASE-LIKE DOMAIN-CONTAINING PROTEIN"/>
    <property type="match status" value="1"/>
</dbReference>
<dbReference type="InterPro" id="IPR036380">
    <property type="entry name" value="Isochorismatase-like_sf"/>
</dbReference>
<name>A0ABP6R9A2_9MICC</name>
<dbReference type="Gene3D" id="3.40.50.850">
    <property type="entry name" value="Isochorismatase-like"/>
    <property type="match status" value="1"/>
</dbReference>
<protein>
    <submittedName>
        <fullName evidence="3">Cysteine hydrolase family protein</fullName>
    </submittedName>
</protein>
<accession>A0ABP6R9A2</accession>
<evidence type="ECO:0000259" key="2">
    <source>
        <dbReference type="Pfam" id="PF00857"/>
    </source>
</evidence>
<gene>
    <name evidence="3" type="ORF">GCM10020260_06840</name>
</gene>
<keyword evidence="4" id="KW-1185">Reference proteome</keyword>
<dbReference type="PANTHER" id="PTHR43540">
    <property type="entry name" value="PEROXYUREIDOACRYLATE/UREIDOACRYLATE AMIDOHYDROLASE-RELATED"/>
    <property type="match status" value="1"/>
</dbReference>
<keyword evidence="1 3" id="KW-0378">Hydrolase</keyword>
<evidence type="ECO:0000256" key="1">
    <source>
        <dbReference type="ARBA" id="ARBA00022801"/>
    </source>
</evidence>
<dbReference type="SUPFAM" id="SSF52499">
    <property type="entry name" value="Isochorismatase-like hydrolases"/>
    <property type="match status" value="1"/>
</dbReference>
<reference evidence="4" key="1">
    <citation type="journal article" date="2019" name="Int. J. Syst. Evol. Microbiol.">
        <title>The Global Catalogue of Microorganisms (GCM) 10K type strain sequencing project: providing services to taxonomists for standard genome sequencing and annotation.</title>
        <authorList>
            <consortium name="The Broad Institute Genomics Platform"/>
            <consortium name="The Broad Institute Genome Sequencing Center for Infectious Disease"/>
            <person name="Wu L."/>
            <person name="Ma J."/>
        </authorList>
    </citation>
    <scope>NUCLEOTIDE SEQUENCE [LARGE SCALE GENOMIC DNA]</scope>
    <source>
        <strain evidence="4">JCM 11483</strain>
    </source>
</reference>
<dbReference type="Proteomes" id="UP001501736">
    <property type="component" value="Unassembled WGS sequence"/>
</dbReference>
<dbReference type="InterPro" id="IPR000868">
    <property type="entry name" value="Isochorismatase-like_dom"/>
</dbReference>
<organism evidence="3 4">
    <name type="scientific">Nesterenkonia halobia</name>
    <dbReference type="NCBI Taxonomy" id="37922"/>
    <lineage>
        <taxon>Bacteria</taxon>
        <taxon>Bacillati</taxon>
        <taxon>Actinomycetota</taxon>
        <taxon>Actinomycetes</taxon>
        <taxon>Micrococcales</taxon>
        <taxon>Micrococcaceae</taxon>
        <taxon>Nesterenkonia</taxon>
    </lineage>
</organism>
<comment type="caution">
    <text evidence="3">The sequence shown here is derived from an EMBL/GenBank/DDBJ whole genome shotgun (WGS) entry which is preliminary data.</text>
</comment>
<sequence>MSTPRRAVIVIDAQNEYFQGPLAVHHPPRDASLATIVRVMDHARDADLPVLTVQHELPEGSPVFARGSEGWQLHPEVARRVDDAQKHVTKSLGSVFTADGVTAWLRDQQIDTITLVGYMTNNCVLATAAAAEPLGLSVEVLSDATGAIHLANDAGAVSAQQVHETLMVLLQSNWAAVADADAWAAALEGRQTLPRGDLGSSAVQGAAARP</sequence>
<dbReference type="GO" id="GO:0016787">
    <property type="term" value="F:hydrolase activity"/>
    <property type="evidence" value="ECO:0007669"/>
    <property type="project" value="UniProtKB-KW"/>
</dbReference>
<dbReference type="Pfam" id="PF00857">
    <property type="entry name" value="Isochorismatase"/>
    <property type="match status" value="1"/>
</dbReference>
<dbReference type="RefSeq" id="WP_344718198.1">
    <property type="nucleotide sequence ID" value="NZ_BAAAYG010000003.1"/>
</dbReference>
<proteinExistence type="predicted"/>
<dbReference type="EMBL" id="BAAAYG010000003">
    <property type="protein sequence ID" value="GAA3281382.1"/>
    <property type="molecule type" value="Genomic_DNA"/>
</dbReference>